<dbReference type="RefSeq" id="WP_222579809.1">
    <property type="nucleotide sequence ID" value="NZ_JAHVHU010000008.1"/>
</dbReference>
<dbReference type="PANTHER" id="PTHR36454:SF1">
    <property type="entry name" value="DUF1015 DOMAIN-CONTAINING PROTEIN"/>
    <property type="match status" value="1"/>
</dbReference>
<evidence type="ECO:0000313" key="1">
    <source>
        <dbReference type="EMBL" id="MBY5958271.1"/>
    </source>
</evidence>
<dbReference type="EMBL" id="JAHVHU010000008">
    <property type="protein sequence ID" value="MBY5958271.1"/>
    <property type="molecule type" value="Genomic_DNA"/>
</dbReference>
<dbReference type="PANTHER" id="PTHR36454">
    <property type="entry name" value="LMO2823 PROTEIN"/>
    <property type="match status" value="1"/>
</dbReference>
<accession>A0A953LB66</accession>
<evidence type="ECO:0000313" key="2">
    <source>
        <dbReference type="Proteomes" id="UP000753961"/>
    </source>
</evidence>
<proteinExistence type="predicted"/>
<dbReference type="Proteomes" id="UP000753961">
    <property type="component" value="Unassembled WGS sequence"/>
</dbReference>
<protein>
    <submittedName>
        <fullName evidence="1">DUF1015 family protein</fullName>
    </submittedName>
</protein>
<sequence length="347" mass="40139">MKIRPIHTFQIENPFPIESGVFGQYPLTLDQGFIVFRVTKPDREPAFGFLALTYPDHPSMIRPHEKVILQKVDAKKNEAESESFLTKPVCLLYGPNKGLTEHLIEGFDPEKVLVRREQDDFLYEYTVYDDAVWADQLMSLFARQESLVIADGHHRTAAYWAMREKNDGNSGLFSAILSLDQVDVRSYHRQIHIPKGSEMDFYQLLERVYEIEEWHGGMTIKSTDQIGPEERMILMQVEKKWNRLYPRNNSALIRKGSADLLAQFEERVVGAFCSDTKSDIHDLMNFVTGRELENLPSGKNDFIFLFPPVSHEFLWDSSHRGEVLPAKSTWIEPHMPSGIIQIPNQRR</sequence>
<keyword evidence="2" id="KW-1185">Reference proteome</keyword>
<reference evidence="1" key="1">
    <citation type="submission" date="2021-06" db="EMBL/GenBank/DDBJ databases">
        <title>44 bacteria genomes isolated from Dapeng, Shenzhen.</title>
        <authorList>
            <person name="Zheng W."/>
            <person name="Yu S."/>
            <person name="Huang Y."/>
        </authorList>
    </citation>
    <scope>NUCLEOTIDE SEQUENCE</scope>
    <source>
        <strain evidence="1">DP5N28-2</strain>
    </source>
</reference>
<dbReference type="InterPro" id="IPR008323">
    <property type="entry name" value="UCP033563"/>
</dbReference>
<gene>
    <name evidence="1" type="ORF">KUV50_09025</name>
</gene>
<name>A0A953LB66_9BACT</name>
<dbReference type="AlphaFoldDB" id="A0A953LB66"/>
<dbReference type="Pfam" id="PF06245">
    <property type="entry name" value="DUF1015"/>
    <property type="match status" value="1"/>
</dbReference>
<organism evidence="1 2">
    <name type="scientific">Membranihabitans marinus</name>
    <dbReference type="NCBI Taxonomy" id="1227546"/>
    <lineage>
        <taxon>Bacteria</taxon>
        <taxon>Pseudomonadati</taxon>
        <taxon>Bacteroidota</taxon>
        <taxon>Saprospiria</taxon>
        <taxon>Saprospirales</taxon>
        <taxon>Saprospiraceae</taxon>
        <taxon>Membranihabitans</taxon>
    </lineage>
</organism>
<comment type="caution">
    <text evidence="1">The sequence shown here is derived from an EMBL/GenBank/DDBJ whole genome shotgun (WGS) entry which is preliminary data.</text>
</comment>